<gene>
    <name evidence="1" type="ORF">IHE45_11G018800</name>
</gene>
<sequence>MANCGASQELGKKAMTDASVKVYHFSLFLSPVVSFWDCIVRKMRYSFRPEWV</sequence>
<reference evidence="2" key="1">
    <citation type="journal article" date="2022" name="Nat. Commun.">
        <title>Chromosome evolution and the genetic basis of agronomically important traits in greater yam.</title>
        <authorList>
            <person name="Bredeson J.V."/>
            <person name="Lyons J.B."/>
            <person name="Oniyinde I.O."/>
            <person name="Okereke N.R."/>
            <person name="Kolade O."/>
            <person name="Nnabue I."/>
            <person name="Nwadili C.O."/>
            <person name="Hribova E."/>
            <person name="Parker M."/>
            <person name="Nwogha J."/>
            <person name="Shu S."/>
            <person name="Carlson J."/>
            <person name="Kariba R."/>
            <person name="Muthemba S."/>
            <person name="Knop K."/>
            <person name="Barton G.J."/>
            <person name="Sherwood A.V."/>
            <person name="Lopez-Montes A."/>
            <person name="Asiedu R."/>
            <person name="Jamnadass R."/>
            <person name="Muchugi A."/>
            <person name="Goodstein D."/>
            <person name="Egesi C.N."/>
            <person name="Featherston J."/>
            <person name="Asfaw A."/>
            <person name="Simpson G.G."/>
            <person name="Dolezel J."/>
            <person name="Hendre P.S."/>
            <person name="Van Deynze A."/>
            <person name="Kumar P.L."/>
            <person name="Obidiegwu J.E."/>
            <person name="Bhattacharjee R."/>
            <person name="Rokhsar D.S."/>
        </authorList>
    </citation>
    <scope>NUCLEOTIDE SEQUENCE [LARGE SCALE GENOMIC DNA]</scope>
    <source>
        <strain evidence="2">cv. TDa95/00328</strain>
    </source>
</reference>
<proteinExistence type="predicted"/>
<keyword evidence="2" id="KW-1185">Reference proteome</keyword>
<name>A0ACB7V4U5_DIOAL</name>
<organism evidence="1 2">
    <name type="scientific">Dioscorea alata</name>
    <name type="common">Purple yam</name>
    <dbReference type="NCBI Taxonomy" id="55571"/>
    <lineage>
        <taxon>Eukaryota</taxon>
        <taxon>Viridiplantae</taxon>
        <taxon>Streptophyta</taxon>
        <taxon>Embryophyta</taxon>
        <taxon>Tracheophyta</taxon>
        <taxon>Spermatophyta</taxon>
        <taxon>Magnoliopsida</taxon>
        <taxon>Liliopsida</taxon>
        <taxon>Dioscoreales</taxon>
        <taxon>Dioscoreaceae</taxon>
        <taxon>Dioscorea</taxon>
    </lineage>
</organism>
<dbReference type="Proteomes" id="UP000827976">
    <property type="component" value="Chromosome 11"/>
</dbReference>
<protein>
    <submittedName>
        <fullName evidence="1">Uncharacterized protein</fullName>
    </submittedName>
</protein>
<accession>A0ACB7V4U5</accession>
<dbReference type="EMBL" id="CM037021">
    <property type="protein sequence ID" value="KAH7668562.1"/>
    <property type="molecule type" value="Genomic_DNA"/>
</dbReference>
<evidence type="ECO:0000313" key="2">
    <source>
        <dbReference type="Proteomes" id="UP000827976"/>
    </source>
</evidence>
<evidence type="ECO:0000313" key="1">
    <source>
        <dbReference type="EMBL" id="KAH7668562.1"/>
    </source>
</evidence>
<comment type="caution">
    <text evidence="1">The sequence shown here is derived from an EMBL/GenBank/DDBJ whole genome shotgun (WGS) entry which is preliminary data.</text>
</comment>